<reference evidence="1" key="1">
    <citation type="submission" date="2014-11" db="EMBL/GenBank/DDBJ databases">
        <authorList>
            <person name="Amaro Gonzalez C."/>
        </authorList>
    </citation>
    <scope>NUCLEOTIDE SEQUENCE</scope>
</reference>
<accession>A0A0E9QN75</accession>
<sequence>MAGPNRPTNGVTSSVSHSVTDMCGVTSSLTQSLSHGHSRCSFITHSVTDIRVYRAGRYKKENKSYQVACLLQ</sequence>
<name>A0A0E9QN75_ANGAN</name>
<organism evidence="1">
    <name type="scientific">Anguilla anguilla</name>
    <name type="common">European freshwater eel</name>
    <name type="synonym">Muraena anguilla</name>
    <dbReference type="NCBI Taxonomy" id="7936"/>
    <lineage>
        <taxon>Eukaryota</taxon>
        <taxon>Metazoa</taxon>
        <taxon>Chordata</taxon>
        <taxon>Craniata</taxon>
        <taxon>Vertebrata</taxon>
        <taxon>Euteleostomi</taxon>
        <taxon>Actinopterygii</taxon>
        <taxon>Neopterygii</taxon>
        <taxon>Teleostei</taxon>
        <taxon>Anguilliformes</taxon>
        <taxon>Anguillidae</taxon>
        <taxon>Anguilla</taxon>
    </lineage>
</organism>
<dbReference type="AlphaFoldDB" id="A0A0E9QN75"/>
<evidence type="ECO:0000313" key="1">
    <source>
        <dbReference type="EMBL" id="JAH17932.1"/>
    </source>
</evidence>
<proteinExistence type="predicted"/>
<reference evidence="1" key="2">
    <citation type="journal article" date="2015" name="Fish Shellfish Immunol.">
        <title>Early steps in the European eel (Anguilla anguilla)-Vibrio vulnificus interaction in the gills: Role of the RtxA13 toxin.</title>
        <authorList>
            <person name="Callol A."/>
            <person name="Pajuelo D."/>
            <person name="Ebbesson L."/>
            <person name="Teles M."/>
            <person name="MacKenzie S."/>
            <person name="Amaro C."/>
        </authorList>
    </citation>
    <scope>NUCLEOTIDE SEQUENCE</scope>
</reference>
<dbReference type="EMBL" id="GBXM01090645">
    <property type="protein sequence ID" value="JAH17932.1"/>
    <property type="molecule type" value="Transcribed_RNA"/>
</dbReference>
<protein>
    <submittedName>
        <fullName evidence="1">Uncharacterized protein</fullName>
    </submittedName>
</protein>